<evidence type="ECO:0000313" key="5">
    <source>
        <dbReference type="Proteomes" id="UP000410492"/>
    </source>
</evidence>
<dbReference type="AlphaFoldDB" id="A0A653C675"/>
<name>A0A653C675_CALMS</name>
<feature type="transmembrane region" description="Helical" evidence="1">
    <location>
        <begin position="522"/>
        <end position="544"/>
    </location>
</feature>
<feature type="transmembrane region" description="Helical" evidence="1">
    <location>
        <begin position="565"/>
        <end position="586"/>
    </location>
</feature>
<protein>
    <recommendedName>
        <fullName evidence="3">Acyltransferase 3 domain-containing protein</fullName>
    </recommendedName>
</protein>
<keyword evidence="1" id="KW-0472">Membrane</keyword>
<keyword evidence="5" id="KW-1185">Reference proteome</keyword>
<feature type="transmembrane region" description="Helical" evidence="1">
    <location>
        <begin position="385"/>
        <end position="407"/>
    </location>
</feature>
<feature type="transmembrane region" description="Helical" evidence="1">
    <location>
        <begin position="238"/>
        <end position="258"/>
    </location>
</feature>
<dbReference type="InterPro" id="IPR002656">
    <property type="entry name" value="Acyl_transf_3_dom"/>
</dbReference>
<feature type="transmembrane region" description="Helical" evidence="1">
    <location>
        <begin position="416"/>
        <end position="435"/>
    </location>
</feature>
<feature type="transmembrane region" description="Helical" evidence="1">
    <location>
        <begin position="161"/>
        <end position="180"/>
    </location>
</feature>
<feature type="transmembrane region" description="Helical" evidence="1">
    <location>
        <begin position="465"/>
        <end position="483"/>
    </location>
</feature>
<reference evidence="4 5" key="1">
    <citation type="submission" date="2019-01" db="EMBL/GenBank/DDBJ databases">
        <authorList>
            <person name="Sayadi A."/>
        </authorList>
    </citation>
    <scope>NUCLEOTIDE SEQUENCE [LARGE SCALE GENOMIC DNA]</scope>
</reference>
<feature type="chain" id="PRO_5024806635" description="Acyltransferase 3 domain-containing protein" evidence="2">
    <location>
        <begin position="20"/>
        <end position="651"/>
    </location>
</feature>
<dbReference type="PANTHER" id="PTHR11161:SF72">
    <property type="entry name" value="FI21449P1"/>
    <property type="match status" value="1"/>
</dbReference>
<evidence type="ECO:0000256" key="2">
    <source>
        <dbReference type="SAM" id="SignalP"/>
    </source>
</evidence>
<dbReference type="Pfam" id="PF01757">
    <property type="entry name" value="Acyl_transf_3"/>
    <property type="match status" value="1"/>
</dbReference>
<accession>A0A653C675</accession>
<feature type="transmembrane region" description="Helical" evidence="1">
    <location>
        <begin position="321"/>
        <end position="345"/>
    </location>
</feature>
<evidence type="ECO:0000313" key="4">
    <source>
        <dbReference type="EMBL" id="VEN42599.1"/>
    </source>
</evidence>
<dbReference type="OrthoDB" id="10265389at2759"/>
<evidence type="ECO:0000259" key="3">
    <source>
        <dbReference type="Pfam" id="PF01757"/>
    </source>
</evidence>
<sequence length="651" mass="76069">MCLLYAAIFLSYFIDSFQCEFSDFSIIQTFFNRSILGSNVSVSDLPPIFHIDENYEKCKEQGKLFCKVTIVLQNGNSTSPYWKLIEETIQDPRSYNHNELFQAICIEDFCPEVEGWKGEAVDSLKPYLSQCYAEKYKHLGLIARVSALRCSRRDIEYQAGILDYSILFIFLLYVGFIIYASHLDYKIQFGGLRNKGAVNPITNRYVIPFSTISNWQTLVKSNSRHDPQRLKCIQGIRFYNMLLIILCHTYSSYIGGYVKNTEYFEEAPKSLIHICMRNLFVFLVQTFFLFSGFLLSYHLFQLIEERKTFSMRCIILTFVNRYLRIFPPVLLMLASGVTLWVVSFFHGPIKDLYSDLEYQRCRKNWWTTIFFINNHYNQHEMCYFISWYLAADTQLYILSLIILSFIWRYRAKVNQILSVFIVTGILIPAVINYIYNLDIIYRITPENSKNNQFRSFNFSVTYSSMYANMGTYMLGVSFGYVYYKVKNYRLFSSVGYQICWWLLFLGLPMAVVYLSTFYYNRFFSALLCGLLKPLYALGIGIGVLGMSQNVGGLAKSICEWRIATFLGNFTYSTYLVHYGIVFYRTATAKEPMLISNWILARSFITDTIISFILGFLMHIVVELPAIRIQKIIVPQVGAQKHHSEKTKYQYF</sequence>
<feature type="transmembrane region" description="Helical" evidence="1">
    <location>
        <begin position="598"/>
        <end position="621"/>
    </location>
</feature>
<dbReference type="PANTHER" id="PTHR11161">
    <property type="entry name" value="O-ACYLTRANSFERASE"/>
    <property type="match status" value="1"/>
</dbReference>
<keyword evidence="2" id="KW-0732">Signal</keyword>
<evidence type="ECO:0000256" key="1">
    <source>
        <dbReference type="SAM" id="Phobius"/>
    </source>
</evidence>
<dbReference type="InterPro" id="IPR052728">
    <property type="entry name" value="O2_lipid_transport_reg"/>
</dbReference>
<gene>
    <name evidence="4" type="ORF">CALMAC_LOCUS6028</name>
</gene>
<feature type="transmembrane region" description="Helical" evidence="1">
    <location>
        <begin position="495"/>
        <end position="516"/>
    </location>
</feature>
<feature type="signal peptide" evidence="2">
    <location>
        <begin position="1"/>
        <end position="19"/>
    </location>
</feature>
<dbReference type="EMBL" id="CAACVG010006925">
    <property type="protein sequence ID" value="VEN42599.1"/>
    <property type="molecule type" value="Genomic_DNA"/>
</dbReference>
<dbReference type="Proteomes" id="UP000410492">
    <property type="component" value="Unassembled WGS sequence"/>
</dbReference>
<proteinExistence type="predicted"/>
<keyword evidence="1" id="KW-1133">Transmembrane helix</keyword>
<keyword evidence="1" id="KW-0812">Transmembrane</keyword>
<dbReference type="GO" id="GO:0016747">
    <property type="term" value="F:acyltransferase activity, transferring groups other than amino-acyl groups"/>
    <property type="evidence" value="ECO:0007669"/>
    <property type="project" value="InterPro"/>
</dbReference>
<feature type="domain" description="Acyltransferase 3" evidence="3">
    <location>
        <begin position="232"/>
        <end position="617"/>
    </location>
</feature>
<organism evidence="4 5">
    <name type="scientific">Callosobruchus maculatus</name>
    <name type="common">Southern cowpea weevil</name>
    <name type="synonym">Pulse bruchid</name>
    <dbReference type="NCBI Taxonomy" id="64391"/>
    <lineage>
        <taxon>Eukaryota</taxon>
        <taxon>Metazoa</taxon>
        <taxon>Ecdysozoa</taxon>
        <taxon>Arthropoda</taxon>
        <taxon>Hexapoda</taxon>
        <taxon>Insecta</taxon>
        <taxon>Pterygota</taxon>
        <taxon>Neoptera</taxon>
        <taxon>Endopterygota</taxon>
        <taxon>Coleoptera</taxon>
        <taxon>Polyphaga</taxon>
        <taxon>Cucujiformia</taxon>
        <taxon>Chrysomeloidea</taxon>
        <taxon>Chrysomelidae</taxon>
        <taxon>Bruchinae</taxon>
        <taxon>Bruchini</taxon>
        <taxon>Callosobruchus</taxon>
    </lineage>
</organism>
<feature type="transmembrane region" description="Helical" evidence="1">
    <location>
        <begin position="278"/>
        <end position="300"/>
    </location>
</feature>